<keyword evidence="2" id="KW-1185">Reference proteome</keyword>
<comment type="caution">
    <text evidence="1">The sequence shown here is derived from an EMBL/GenBank/DDBJ whole genome shotgun (WGS) entry which is preliminary data.</text>
</comment>
<dbReference type="Proteomes" id="UP001374579">
    <property type="component" value="Unassembled WGS sequence"/>
</dbReference>
<protein>
    <recommendedName>
        <fullName evidence="3">DUF885 domain-containing protein</fullName>
    </recommendedName>
</protein>
<name>A0AAN9C7S0_9CAEN</name>
<dbReference type="EMBL" id="JBAMIC010000001">
    <property type="protein sequence ID" value="KAK7115945.1"/>
    <property type="molecule type" value="Genomic_DNA"/>
</dbReference>
<dbReference type="Pfam" id="PF05960">
    <property type="entry name" value="DUF885"/>
    <property type="match status" value="1"/>
</dbReference>
<evidence type="ECO:0008006" key="3">
    <source>
        <dbReference type="Google" id="ProtNLM"/>
    </source>
</evidence>
<dbReference type="PANTHER" id="PTHR33361">
    <property type="entry name" value="GLR0591 PROTEIN"/>
    <property type="match status" value="1"/>
</dbReference>
<dbReference type="PANTHER" id="PTHR33361:SF2">
    <property type="entry name" value="DUF885 DOMAIN-CONTAINING PROTEIN"/>
    <property type="match status" value="1"/>
</dbReference>
<dbReference type="AlphaFoldDB" id="A0AAN9C7S0"/>
<gene>
    <name evidence="1" type="ORF">V1264_001721</name>
</gene>
<evidence type="ECO:0000313" key="1">
    <source>
        <dbReference type="EMBL" id="KAK7115945.1"/>
    </source>
</evidence>
<sequence>MLFERVSSTVCSCHEYRMRASQIIYLSLLCYMPLLRVKGDASADLASAEQAFFTWHEQQAPEYSTDAGSKAFNDRLADLSMGAFDADYFAVEGFINRTQAIDRSQLSRQQGYSYDIFLDTLTTFASNYQWRQFGALNPVNFMESFYLDLDYIIDIAPFDTKGDYENYIARLEARPKQINQIMDRMHEAIRLGTTYNLVSVLKVPGQIAEVINTPPVQSTLFKPFNETLDKLTLGQTDKDDMRARGLQGLRGVWTALNRLKTFISDDYSYHTRGTYGVGGLPSGGSFYRACLKWHLSLDTSPPQVHQLGMREVDRITHNMQKVMSRQAFQGTVAEYYTKLKADPQFHRSSADEILKDFRNLIFNRIYPKLPQLFKDIPDNKVVVKPLPYDGPYGMYSSGSDDGSRPGTFYVNLRRPNETSTFTMVSLTLHETVPGHHLQYVYQAAAKLPSFQRHIDYNKYYAVPYHFPFYTAYTEGWALYSEFLGEELGVYQDDYELMGRYGDEIFRACRLVVDTGMHYLGWTRQKAIEYISARTPMPQAEVEIEVDRYLTWPGQACAYKIGELKIKELRQRASSALGDKFDIRDFHSLLLNNGPVPLKVMETIVDDFISDQGGNAHSGGPIVG</sequence>
<dbReference type="InterPro" id="IPR010281">
    <property type="entry name" value="DUF885"/>
</dbReference>
<accession>A0AAN9C7S0</accession>
<organism evidence="1 2">
    <name type="scientific">Littorina saxatilis</name>
    <dbReference type="NCBI Taxonomy" id="31220"/>
    <lineage>
        <taxon>Eukaryota</taxon>
        <taxon>Metazoa</taxon>
        <taxon>Spiralia</taxon>
        <taxon>Lophotrochozoa</taxon>
        <taxon>Mollusca</taxon>
        <taxon>Gastropoda</taxon>
        <taxon>Caenogastropoda</taxon>
        <taxon>Littorinimorpha</taxon>
        <taxon>Littorinoidea</taxon>
        <taxon>Littorinidae</taxon>
        <taxon>Littorina</taxon>
    </lineage>
</organism>
<reference evidence="1 2" key="1">
    <citation type="submission" date="2024-02" db="EMBL/GenBank/DDBJ databases">
        <title>Chromosome-scale genome assembly of the rough periwinkle Littorina saxatilis.</title>
        <authorList>
            <person name="De Jode A."/>
            <person name="Faria R."/>
            <person name="Formenti G."/>
            <person name="Sims Y."/>
            <person name="Smith T.P."/>
            <person name="Tracey A."/>
            <person name="Wood J.M.D."/>
            <person name="Zagrodzka Z.B."/>
            <person name="Johannesson K."/>
            <person name="Butlin R.K."/>
            <person name="Leder E.H."/>
        </authorList>
    </citation>
    <scope>NUCLEOTIDE SEQUENCE [LARGE SCALE GENOMIC DNA]</scope>
    <source>
        <strain evidence="1">Snail1</strain>
        <tissue evidence="1">Muscle</tissue>
    </source>
</reference>
<proteinExistence type="predicted"/>
<evidence type="ECO:0000313" key="2">
    <source>
        <dbReference type="Proteomes" id="UP001374579"/>
    </source>
</evidence>